<evidence type="ECO:0000313" key="2">
    <source>
        <dbReference type="Proteomes" id="UP000081671"/>
    </source>
</evidence>
<keyword evidence="2" id="KW-1185">Reference proteome</keyword>
<feature type="compositionally biased region" description="Basic and acidic residues" evidence="1">
    <location>
        <begin position="174"/>
        <end position="189"/>
    </location>
</feature>
<dbReference type="AlphaFoldDB" id="A0A1S3GVR1"/>
<dbReference type="KEGG" id="dord:106002687"/>
<dbReference type="OrthoDB" id="9838123at2759"/>
<sequence length="310" mass="33284">MLLRPRRPPPLAPRSPTDLVAELLPLAKDAPGTPPRGLAATKGGSPLRPGAPVSPGSAQHEPWSAWETELLLAELLRPAVWRHKLPTYRQVSAALALRQVRRTPAQCCRRYKFLKSKVCKATGQPPGPFDAQIRELMGLLGDDQQDRRACCRRPAPSVPPPVPEEPGRQAAGQERGRDCRARGRWRRGEGQSGREAGRGGRGRRLRGQRAGGRAAAPADPVLPPAGATLPWAPANLLPPAPTPSLNAALLQTLTHLGDIVGMLGLLQDQLLSRNQHVEQLRGSFDQTVSLAVGFILGSMATQRGVLGEPS</sequence>
<dbReference type="RefSeq" id="XP_012892978.1">
    <property type="nucleotide sequence ID" value="XM_013037524.1"/>
</dbReference>
<evidence type="ECO:0000256" key="1">
    <source>
        <dbReference type="SAM" id="MobiDB-lite"/>
    </source>
</evidence>
<accession>A0A1S3GVR1</accession>
<evidence type="ECO:0000313" key="3">
    <source>
        <dbReference type="RefSeq" id="XP_012892978.1"/>
    </source>
</evidence>
<dbReference type="CTD" id="8433"/>
<reference evidence="3" key="1">
    <citation type="submission" date="2025-08" db="UniProtKB">
        <authorList>
            <consortium name="RefSeq"/>
        </authorList>
    </citation>
    <scope>IDENTIFICATION</scope>
    <source>
        <tissue evidence="3">Kidney</tissue>
    </source>
</reference>
<organism evidence="2 3">
    <name type="scientific">Dipodomys ordii</name>
    <name type="common">Ord's kangaroo rat</name>
    <dbReference type="NCBI Taxonomy" id="10020"/>
    <lineage>
        <taxon>Eukaryota</taxon>
        <taxon>Metazoa</taxon>
        <taxon>Chordata</taxon>
        <taxon>Craniata</taxon>
        <taxon>Vertebrata</taxon>
        <taxon>Euteleostomi</taxon>
        <taxon>Mammalia</taxon>
        <taxon>Eutheria</taxon>
        <taxon>Euarchontoglires</taxon>
        <taxon>Glires</taxon>
        <taxon>Rodentia</taxon>
        <taxon>Castorimorpha</taxon>
        <taxon>Heteromyidae</taxon>
        <taxon>Dipodomyinae</taxon>
        <taxon>Dipodomys</taxon>
    </lineage>
</organism>
<dbReference type="InParanoid" id="A0A1S3GVR1"/>
<dbReference type="FunCoup" id="A0A1S3GVR1">
    <property type="interactions" value="174"/>
</dbReference>
<dbReference type="Proteomes" id="UP000081671">
    <property type="component" value="Unplaced"/>
</dbReference>
<name>A0A1S3GVR1_DIPOR</name>
<proteinExistence type="predicted"/>
<feature type="compositionally biased region" description="Low complexity" evidence="1">
    <location>
        <begin position="211"/>
        <end position="221"/>
    </location>
</feature>
<dbReference type="GeneID" id="106002687"/>
<feature type="region of interest" description="Disordered" evidence="1">
    <location>
        <begin position="25"/>
        <end position="60"/>
    </location>
</feature>
<protein>
    <submittedName>
        <fullName evidence="3">Undifferentiated embryonic cell transcription factor 1</fullName>
    </submittedName>
</protein>
<feature type="region of interest" description="Disordered" evidence="1">
    <location>
        <begin position="150"/>
        <end position="221"/>
    </location>
</feature>
<gene>
    <name evidence="3" type="primary">Utf1</name>
</gene>